<sequence length="621" mass="63546">MTRTTTRRRCPVPDVHDEHDDPDLETTRQTPVGEDPEVVAGRYRILRTLGRGGGGIVWLALDEHLGREVALKRVSGETDAELLVTRGLREARTSATLAHDHVVRVYDAFVHEGVPWIVMEHVAGPSLSSLLEGGRSLPVATVARIGAQMATALAAAHGAGVVHRDVKPGNVLLTDDDGSDAKLTDFGIARAEEDQKLTRTGMVSGTAAYFSPEMARGEDPSPASDVWALGATLYTAVEGHRPFPDAGNAVAQLHAIARGEPTPPERAGVLAPVLRGMLDPDPATRWTADRAARALTGAARGLPADDDAQGWPGVGVAGGAAAGAAASDAGQRTAYPQGDPTQAVDAAGTTRQVPVQGETPAATAGRRPPRAAASYAGRGGALQHRRRGVRPGVVLGWLIGVLLAAALAWLVWTIAGDGPGGGTDGSSETTSSQSGSAVTADEAGQLVRTFYEALATEGLEAARGYLGPDAAVDPEIADGLTRVSWNRVDPVPQADGSVEVTTDVEYYYGDVRYAQQEVLVVARPEGGAAPLIVSRTTSDPVITTGGTDEHAGSGDAGDGDAGDGDAGSDGTGDAASAPAVDPAHAPDPADAAHPSDTRGNSGQAKNDNGKGNNGKGRGSGG</sequence>
<evidence type="ECO:0000256" key="8">
    <source>
        <dbReference type="SAM" id="MobiDB-lite"/>
    </source>
</evidence>
<dbReference type="InterPro" id="IPR017441">
    <property type="entry name" value="Protein_kinase_ATP_BS"/>
</dbReference>
<dbReference type="EMBL" id="CP031229">
    <property type="protein sequence ID" value="AXH95853.1"/>
    <property type="molecule type" value="Genomic_DNA"/>
</dbReference>
<feature type="domain" description="Protein kinase" evidence="10">
    <location>
        <begin position="43"/>
        <end position="302"/>
    </location>
</feature>
<feature type="binding site" evidence="7">
    <location>
        <position position="72"/>
    </location>
    <ligand>
        <name>ATP</name>
        <dbReference type="ChEBI" id="CHEBI:30616"/>
    </ligand>
</feature>
<dbReference type="PANTHER" id="PTHR43289:SF6">
    <property type="entry name" value="SERINE_THREONINE-PROTEIN KINASE NEKL-3"/>
    <property type="match status" value="1"/>
</dbReference>
<feature type="region of interest" description="Disordered" evidence="8">
    <location>
        <begin position="349"/>
        <end position="382"/>
    </location>
</feature>
<dbReference type="InterPro" id="IPR008271">
    <property type="entry name" value="Ser/Thr_kinase_AS"/>
</dbReference>
<name>A0A345NLE5_9MICO</name>
<feature type="compositionally biased region" description="Gly residues" evidence="8">
    <location>
        <begin position="611"/>
        <end position="621"/>
    </location>
</feature>
<gene>
    <name evidence="11" type="ORF">DV701_06665</name>
</gene>
<feature type="compositionally biased region" description="Polar residues" evidence="8">
    <location>
        <begin position="534"/>
        <end position="546"/>
    </location>
</feature>
<feature type="compositionally biased region" description="Low complexity" evidence="8">
    <location>
        <begin position="360"/>
        <end position="376"/>
    </location>
</feature>
<keyword evidence="9" id="KW-0812">Transmembrane</keyword>
<keyword evidence="2 11" id="KW-0723">Serine/threonine-protein kinase</keyword>
<evidence type="ECO:0000256" key="4">
    <source>
        <dbReference type="ARBA" id="ARBA00022741"/>
    </source>
</evidence>
<feature type="compositionally biased region" description="Basic residues" evidence="8">
    <location>
        <begin position="1"/>
        <end position="10"/>
    </location>
</feature>
<evidence type="ECO:0000256" key="1">
    <source>
        <dbReference type="ARBA" id="ARBA00012513"/>
    </source>
</evidence>
<evidence type="ECO:0000256" key="2">
    <source>
        <dbReference type="ARBA" id="ARBA00022527"/>
    </source>
</evidence>
<accession>A0A345NLE5</accession>
<keyword evidence="12" id="KW-1185">Reference proteome</keyword>
<protein>
    <recommendedName>
        <fullName evidence="1">non-specific serine/threonine protein kinase</fullName>
        <ecNumber evidence="1">2.7.11.1</ecNumber>
    </recommendedName>
</protein>
<dbReference type="GO" id="GO:0004674">
    <property type="term" value="F:protein serine/threonine kinase activity"/>
    <property type="evidence" value="ECO:0007669"/>
    <property type="project" value="UniProtKB-KW"/>
</dbReference>
<dbReference type="OrthoDB" id="9762169at2"/>
<dbReference type="Gene3D" id="3.30.200.20">
    <property type="entry name" value="Phosphorylase Kinase, domain 1"/>
    <property type="match status" value="1"/>
</dbReference>
<feature type="compositionally biased region" description="Low complexity" evidence="8">
    <location>
        <begin position="425"/>
        <end position="436"/>
    </location>
</feature>
<evidence type="ECO:0000256" key="5">
    <source>
        <dbReference type="ARBA" id="ARBA00022777"/>
    </source>
</evidence>
<dbReference type="Gene3D" id="1.10.510.10">
    <property type="entry name" value="Transferase(Phosphotransferase) domain 1"/>
    <property type="match status" value="1"/>
</dbReference>
<feature type="region of interest" description="Disordered" evidence="8">
    <location>
        <begin position="531"/>
        <end position="621"/>
    </location>
</feature>
<dbReference type="Proteomes" id="UP000253790">
    <property type="component" value="Chromosome"/>
</dbReference>
<dbReference type="PANTHER" id="PTHR43289">
    <property type="entry name" value="MITOGEN-ACTIVATED PROTEIN KINASE KINASE KINASE 20-RELATED"/>
    <property type="match status" value="1"/>
</dbReference>
<reference evidence="11 12" key="1">
    <citation type="submission" date="2018-07" db="EMBL/GenBank/DDBJ databases">
        <title>Complete genome sequencing of Ornithinimicrobium sp. AMA3305.</title>
        <authorList>
            <person name="Bae J.-W."/>
        </authorList>
    </citation>
    <scope>NUCLEOTIDE SEQUENCE [LARGE SCALE GENOMIC DNA]</scope>
    <source>
        <strain evidence="11 12">AMA3305</strain>
    </source>
</reference>
<dbReference type="PROSITE" id="PS00107">
    <property type="entry name" value="PROTEIN_KINASE_ATP"/>
    <property type="match status" value="1"/>
</dbReference>
<evidence type="ECO:0000256" key="3">
    <source>
        <dbReference type="ARBA" id="ARBA00022679"/>
    </source>
</evidence>
<dbReference type="GO" id="GO:0005524">
    <property type="term" value="F:ATP binding"/>
    <property type="evidence" value="ECO:0007669"/>
    <property type="project" value="UniProtKB-UniRule"/>
</dbReference>
<keyword evidence="5 11" id="KW-0418">Kinase</keyword>
<proteinExistence type="predicted"/>
<feature type="transmembrane region" description="Helical" evidence="9">
    <location>
        <begin position="392"/>
        <end position="412"/>
    </location>
</feature>
<organism evidence="11 12">
    <name type="scientific">Ornithinimicrobium avium</name>
    <dbReference type="NCBI Taxonomy" id="2283195"/>
    <lineage>
        <taxon>Bacteria</taxon>
        <taxon>Bacillati</taxon>
        <taxon>Actinomycetota</taxon>
        <taxon>Actinomycetes</taxon>
        <taxon>Micrococcales</taxon>
        <taxon>Ornithinimicrobiaceae</taxon>
        <taxon>Ornithinimicrobium</taxon>
    </lineage>
</organism>
<dbReference type="PROSITE" id="PS00108">
    <property type="entry name" value="PROTEIN_KINASE_ST"/>
    <property type="match status" value="1"/>
</dbReference>
<evidence type="ECO:0000256" key="9">
    <source>
        <dbReference type="SAM" id="Phobius"/>
    </source>
</evidence>
<dbReference type="AlphaFoldDB" id="A0A345NLE5"/>
<dbReference type="CDD" id="cd14014">
    <property type="entry name" value="STKc_PknB_like"/>
    <property type="match status" value="1"/>
</dbReference>
<evidence type="ECO:0000259" key="10">
    <source>
        <dbReference type="PROSITE" id="PS50011"/>
    </source>
</evidence>
<keyword evidence="4 7" id="KW-0547">Nucleotide-binding</keyword>
<dbReference type="PROSITE" id="PS50011">
    <property type="entry name" value="PROTEIN_KINASE_DOM"/>
    <property type="match status" value="1"/>
</dbReference>
<keyword evidence="3" id="KW-0808">Transferase</keyword>
<evidence type="ECO:0000313" key="11">
    <source>
        <dbReference type="EMBL" id="AXH95853.1"/>
    </source>
</evidence>
<evidence type="ECO:0000313" key="12">
    <source>
        <dbReference type="Proteomes" id="UP000253790"/>
    </source>
</evidence>
<dbReference type="SMART" id="SM00220">
    <property type="entry name" value="S_TKc"/>
    <property type="match status" value="1"/>
</dbReference>
<feature type="region of interest" description="Disordered" evidence="8">
    <location>
        <begin position="1"/>
        <end position="33"/>
    </location>
</feature>
<feature type="region of interest" description="Disordered" evidence="8">
    <location>
        <begin position="420"/>
        <end position="440"/>
    </location>
</feature>
<keyword evidence="9" id="KW-1133">Transmembrane helix</keyword>
<dbReference type="InterPro" id="IPR000719">
    <property type="entry name" value="Prot_kinase_dom"/>
</dbReference>
<keyword evidence="9" id="KW-0472">Membrane</keyword>
<keyword evidence="6 7" id="KW-0067">ATP-binding</keyword>
<dbReference type="Pfam" id="PF00069">
    <property type="entry name" value="Pkinase"/>
    <property type="match status" value="1"/>
</dbReference>
<feature type="compositionally biased region" description="Low complexity" evidence="8">
    <location>
        <begin position="571"/>
        <end position="594"/>
    </location>
</feature>
<dbReference type="SUPFAM" id="SSF56112">
    <property type="entry name" value="Protein kinase-like (PK-like)"/>
    <property type="match status" value="1"/>
</dbReference>
<dbReference type="KEGG" id="orn:DV701_06665"/>
<evidence type="ECO:0000256" key="7">
    <source>
        <dbReference type="PROSITE-ProRule" id="PRU10141"/>
    </source>
</evidence>
<dbReference type="EC" id="2.7.11.1" evidence="1"/>
<evidence type="ECO:0000256" key="6">
    <source>
        <dbReference type="ARBA" id="ARBA00022840"/>
    </source>
</evidence>
<dbReference type="InterPro" id="IPR011009">
    <property type="entry name" value="Kinase-like_dom_sf"/>
</dbReference>